<dbReference type="SUPFAM" id="SSF56935">
    <property type="entry name" value="Porins"/>
    <property type="match status" value="1"/>
</dbReference>
<sequence>MTTSVHHSLKRRAPAPRTLVRMFLMAGISYSVLPSVSAHAQTTTTTPAKHASAHKSAARKKAPAKAATTSVAQATPVAAAPAATTAAPVATATAAAPVTQTNSKVLQQGTEASGSAEVVTVTGTRLSQTRLTNVMAGTSLSADQIKKRGYTDIGIALMRENPAFGIGDNSPIGSQGSFGAGQSYTSLLNLGSQRTLTLIDGMRMVGGETASLYGAGSGSQVDISAIPTSLLKGVDTKLGGAGAAYGADAVAGVVNYQLDDHFTGVDFNAQGNWSQKLDAPGEKITFKVGHDFDHGKGGMVFDVEYRNSGGMLDNDRINLTGRNATTYVREPIGSTSPYTYDFARSARNVIASVTGVPQLTGGHPPIYGGKVVDGISNAAGQPLMFSSNGQSLVPMTWNYATKSPTTVVGGNGTALQDYGQLYAPTQKLNLTLLGHYDITDHIHATWQGWYARGTASSEVAQGTWSTPTFNEPLTLENYHNDGAVTGAYQLSTNNPFLTAAERATITNALAAKGLPTDTFYMSRLNQDLDGGMYQTTMQMYRFQGGLNGDFDAVGRHFNWKVTGEYSRYLNDTWQPSIVAQNLINALNVTTDAGGNIICSPGYTSAPVKTRSSTCAPFNPFGSGQSTPAAVNYITADAHQKNANAQRDIQAEISSTVMRLPAGDVRWDIGYEHRREGYRFNPGAFSRGWEQDDGSYLQYGSSTSLPPTGGAYHTHEVFGELDVPLVSPNMHVPGVYSLSATANGRYINNSMTGGYWTYMFGGAWWPTQDIGLSGNYARSVRNPSVTELFAPQSTDYEDGIDPCSSAGLNSGPNPAVRAANCAKAGIKQPFESNFNNFTVQGTTGGNSKLKNEVSTSYTGTLELRPHFIRGFDFRGSFVDVKINNAITSLGAQDIMDGCYDSTSYGPSNAYCAAFTRGADGQLENFTAGYYNIANYETQALQANIEYNTPLSRFGLPSSAGEIGLTGNYVHYLKSQQSYLGNTYLLTGTTGSPNDNFTLNANYIRGPFTLQWQTLWYGPSHYAVQVPATQYFANKRPSFAMFNLTLGYEITKNFSANFMVNNITNALPKYPGTVSLTRYYDAIIGRSFQMNLGVHF</sequence>
<dbReference type="RefSeq" id="WP_194259811.1">
    <property type="nucleotide sequence ID" value="NZ_JABCQG010000008.1"/>
</dbReference>
<evidence type="ECO:0000256" key="6">
    <source>
        <dbReference type="SAM" id="SignalP"/>
    </source>
</evidence>
<evidence type="ECO:0000256" key="3">
    <source>
        <dbReference type="ARBA" id="ARBA00023237"/>
    </source>
</evidence>
<reference evidence="10" key="1">
    <citation type="submission" date="2020-04" db="EMBL/GenBank/DDBJ databases">
        <title>Description of novel Gluconacetobacter.</title>
        <authorList>
            <person name="Sombolestani A."/>
        </authorList>
    </citation>
    <scope>NUCLEOTIDE SEQUENCE [LARGE SCALE GENOMIC DNA]</scope>
    <source>
        <strain evidence="10">LMG 31484</strain>
    </source>
</reference>
<dbReference type="Pfam" id="PF07715">
    <property type="entry name" value="Plug"/>
    <property type="match status" value="1"/>
</dbReference>
<name>A0ABR9Y5Z9_9PROT</name>
<proteinExistence type="inferred from homology"/>
<reference evidence="9 10" key="2">
    <citation type="submission" date="2020-11" db="EMBL/GenBank/DDBJ databases">
        <title>Description of novel Gluconobacter species.</title>
        <authorList>
            <person name="Cleenwerck I."/>
            <person name="Cnockaert M."/>
            <person name="Borremans W."/>
            <person name="Wieme A.D."/>
            <person name="De Vuyst L."/>
            <person name="Vandamme P."/>
        </authorList>
    </citation>
    <scope>NUCLEOTIDE SEQUENCE [LARGE SCALE GENOMIC DNA]</scope>
    <source>
        <strain evidence="9 10">LMG 31484</strain>
    </source>
</reference>
<evidence type="ECO:0000259" key="7">
    <source>
        <dbReference type="Pfam" id="PF00593"/>
    </source>
</evidence>
<comment type="caution">
    <text evidence="9">The sequence shown here is derived from an EMBL/GenBank/DDBJ whole genome shotgun (WGS) entry which is preliminary data.</text>
</comment>
<dbReference type="InterPro" id="IPR000531">
    <property type="entry name" value="Beta-barrel_TonB"/>
</dbReference>
<feature type="signal peptide" evidence="6">
    <location>
        <begin position="1"/>
        <end position="40"/>
    </location>
</feature>
<evidence type="ECO:0000256" key="1">
    <source>
        <dbReference type="ARBA" id="ARBA00004442"/>
    </source>
</evidence>
<feature type="region of interest" description="Disordered" evidence="5">
    <location>
        <begin position="41"/>
        <end position="69"/>
    </location>
</feature>
<evidence type="ECO:0000256" key="4">
    <source>
        <dbReference type="RuleBase" id="RU003357"/>
    </source>
</evidence>
<organism evidence="9 10">
    <name type="scientific">Gluconobacter vitians</name>
    <dbReference type="NCBI Taxonomy" id="2728102"/>
    <lineage>
        <taxon>Bacteria</taxon>
        <taxon>Pseudomonadati</taxon>
        <taxon>Pseudomonadota</taxon>
        <taxon>Alphaproteobacteria</taxon>
        <taxon>Acetobacterales</taxon>
        <taxon>Acetobacteraceae</taxon>
        <taxon>Gluconobacter</taxon>
    </lineage>
</organism>
<dbReference type="Pfam" id="PF00593">
    <property type="entry name" value="TonB_dep_Rec_b-barrel"/>
    <property type="match status" value="1"/>
</dbReference>
<keyword evidence="6" id="KW-0732">Signal</keyword>
<evidence type="ECO:0000313" key="9">
    <source>
        <dbReference type="EMBL" id="MBF0859150.1"/>
    </source>
</evidence>
<keyword evidence="2 4" id="KW-0472">Membrane</keyword>
<dbReference type="InterPro" id="IPR012910">
    <property type="entry name" value="Plug_dom"/>
</dbReference>
<dbReference type="Gene3D" id="2.170.130.10">
    <property type="entry name" value="TonB-dependent receptor, plug domain"/>
    <property type="match status" value="1"/>
</dbReference>
<feature type="compositionally biased region" description="Basic residues" evidence="5">
    <location>
        <begin position="51"/>
        <end position="63"/>
    </location>
</feature>
<comment type="subcellular location">
    <subcellularLocation>
        <location evidence="1 4">Cell outer membrane</location>
    </subcellularLocation>
</comment>
<feature type="domain" description="TonB-dependent receptor plug" evidence="8">
    <location>
        <begin position="138"/>
        <end position="253"/>
    </location>
</feature>
<evidence type="ECO:0000259" key="8">
    <source>
        <dbReference type="Pfam" id="PF07715"/>
    </source>
</evidence>
<dbReference type="InterPro" id="IPR036942">
    <property type="entry name" value="Beta-barrel_TonB_sf"/>
</dbReference>
<protein>
    <submittedName>
        <fullName evidence="9">TonB-dependent receptor</fullName>
    </submittedName>
</protein>
<dbReference type="PANTHER" id="PTHR47234:SF2">
    <property type="entry name" value="TONB-DEPENDENT RECEPTOR"/>
    <property type="match status" value="1"/>
</dbReference>
<dbReference type="PANTHER" id="PTHR47234">
    <property type="match status" value="1"/>
</dbReference>
<keyword evidence="3" id="KW-0998">Cell outer membrane</keyword>
<dbReference type="InterPro" id="IPR037066">
    <property type="entry name" value="Plug_dom_sf"/>
</dbReference>
<comment type="similarity">
    <text evidence="4">Belongs to the TonB-dependent receptor family.</text>
</comment>
<gene>
    <name evidence="9" type="ORF">HKD24_07960</name>
</gene>
<dbReference type="Proteomes" id="UP000623107">
    <property type="component" value="Unassembled WGS sequence"/>
</dbReference>
<accession>A0ABR9Y5Z9</accession>
<evidence type="ECO:0000256" key="5">
    <source>
        <dbReference type="SAM" id="MobiDB-lite"/>
    </source>
</evidence>
<feature type="chain" id="PRO_5045992713" evidence="6">
    <location>
        <begin position="41"/>
        <end position="1094"/>
    </location>
</feature>
<feature type="domain" description="TonB-dependent receptor-like beta-barrel" evidence="7">
    <location>
        <begin position="662"/>
        <end position="1061"/>
    </location>
</feature>
<evidence type="ECO:0000256" key="2">
    <source>
        <dbReference type="ARBA" id="ARBA00023136"/>
    </source>
</evidence>
<keyword evidence="10" id="KW-1185">Reference proteome</keyword>
<keyword evidence="4" id="KW-0798">TonB box</keyword>
<dbReference type="Gene3D" id="2.40.170.20">
    <property type="entry name" value="TonB-dependent receptor, beta-barrel domain"/>
    <property type="match status" value="1"/>
</dbReference>
<keyword evidence="9" id="KW-0675">Receptor</keyword>
<dbReference type="EMBL" id="JABCQG010000008">
    <property type="protein sequence ID" value="MBF0859150.1"/>
    <property type="molecule type" value="Genomic_DNA"/>
</dbReference>
<evidence type="ECO:0000313" key="10">
    <source>
        <dbReference type="Proteomes" id="UP000623107"/>
    </source>
</evidence>